<gene>
    <name evidence="2" type="ORF">PCOR1329_LOCUS80526</name>
</gene>
<evidence type="ECO:0000313" key="3">
    <source>
        <dbReference type="Proteomes" id="UP001189429"/>
    </source>
</evidence>
<organism evidence="2 3">
    <name type="scientific">Prorocentrum cordatum</name>
    <dbReference type="NCBI Taxonomy" id="2364126"/>
    <lineage>
        <taxon>Eukaryota</taxon>
        <taxon>Sar</taxon>
        <taxon>Alveolata</taxon>
        <taxon>Dinophyceae</taxon>
        <taxon>Prorocentrales</taxon>
        <taxon>Prorocentraceae</taxon>
        <taxon>Prorocentrum</taxon>
    </lineage>
</organism>
<reference evidence="2" key="1">
    <citation type="submission" date="2023-10" db="EMBL/GenBank/DDBJ databases">
        <authorList>
            <person name="Chen Y."/>
            <person name="Shah S."/>
            <person name="Dougan E. K."/>
            <person name="Thang M."/>
            <person name="Chan C."/>
        </authorList>
    </citation>
    <scope>NUCLEOTIDE SEQUENCE [LARGE SCALE GENOMIC DNA]</scope>
</reference>
<dbReference type="EMBL" id="CAUYUJ010021415">
    <property type="protein sequence ID" value="CAK0904559.1"/>
    <property type="molecule type" value="Genomic_DNA"/>
</dbReference>
<keyword evidence="1" id="KW-1133">Transmembrane helix</keyword>
<accession>A0ABN9Y1I5</accession>
<feature type="transmembrane region" description="Helical" evidence="1">
    <location>
        <begin position="36"/>
        <end position="55"/>
    </location>
</feature>
<name>A0ABN9Y1I5_9DINO</name>
<evidence type="ECO:0000256" key="1">
    <source>
        <dbReference type="SAM" id="Phobius"/>
    </source>
</evidence>
<comment type="caution">
    <text evidence="2">The sequence shown here is derived from an EMBL/GenBank/DDBJ whole genome shotgun (WGS) entry which is preliminary data.</text>
</comment>
<keyword evidence="1" id="KW-0472">Membrane</keyword>
<keyword evidence="1" id="KW-0812">Transmembrane</keyword>
<dbReference type="Proteomes" id="UP001189429">
    <property type="component" value="Unassembled WGS sequence"/>
</dbReference>
<feature type="transmembrane region" description="Helical" evidence="1">
    <location>
        <begin position="116"/>
        <end position="133"/>
    </location>
</feature>
<feature type="transmembrane region" description="Helical" evidence="1">
    <location>
        <begin position="64"/>
        <end position="82"/>
    </location>
</feature>
<keyword evidence="3" id="KW-1185">Reference proteome</keyword>
<sequence length="157" mass="17711">MNVLMIVLIMLFVFFLGSHLPPATRRLLHTILPATLIRFFVSFITAPLLTTERLFLDIVIVKQIFLDIGIGIELAIFLHIGIRARFLPVRVLLGIALVKRISLDIVIDVLILLRRIFLDIVIISVLAIFPYLLRTLEVLPSSLVLNGLLKDVLVVPN</sequence>
<evidence type="ECO:0000313" key="2">
    <source>
        <dbReference type="EMBL" id="CAK0904559.1"/>
    </source>
</evidence>
<protein>
    <submittedName>
        <fullName evidence="2">Uncharacterized protein</fullName>
    </submittedName>
</protein>
<proteinExistence type="predicted"/>